<sequence>MMHVALFLLINLQNLFLGQNFAELTVILFTDIQHLTTLRKSVFQQFLNFGICQILLRYSGGRAIHSRCSPFQLAVHQTAVTQFCEVFFIHRHKLSSRSIIQHQPAYHLIHLHLHHLFRCRTLFFHSCLVVLSRQRTHISQKENGKYHIHNSHFHTHSI</sequence>
<protein>
    <submittedName>
        <fullName evidence="1">Uncharacterized protein</fullName>
    </submittedName>
</protein>
<dbReference type="AlphaFoldDB" id="J9GC71"/>
<name>J9GC71_9ZZZZ</name>
<organism evidence="1">
    <name type="scientific">gut metagenome</name>
    <dbReference type="NCBI Taxonomy" id="749906"/>
    <lineage>
        <taxon>unclassified sequences</taxon>
        <taxon>metagenomes</taxon>
        <taxon>organismal metagenomes</taxon>
    </lineage>
</organism>
<reference evidence="1" key="1">
    <citation type="journal article" date="2012" name="PLoS ONE">
        <title>Gene sets for utilization of primary and secondary nutrition supplies in the distal gut of endangered iberian lynx.</title>
        <authorList>
            <person name="Alcaide M."/>
            <person name="Messina E."/>
            <person name="Richter M."/>
            <person name="Bargiela R."/>
            <person name="Peplies J."/>
            <person name="Huws S.A."/>
            <person name="Newbold C.J."/>
            <person name="Golyshin P.N."/>
            <person name="Simon M.A."/>
            <person name="Lopez G."/>
            <person name="Yakimov M.M."/>
            <person name="Ferrer M."/>
        </authorList>
    </citation>
    <scope>NUCLEOTIDE SEQUENCE</scope>
</reference>
<proteinExistence type="predicted"/>
<accession>J9GC71</accession>
<evidence type="ECO:0000313" key="1">
    <source>
        <dbReference type="EMBL" id="EJX04454.1"/>
    </source>
</evidence>
<dbReference type="EMBL" id="AMCI01001803">
    <property type="protein sequence ID" value="EJX04454.1"/>
    <property type="molecule type" value="Genomic_DNA"/>
</dbReference>
<comment type="caution">
    <text evidence="1">The sequence shown here is derived from an EMBL/GenBank/DDBJ whole genome shotgun (WGS) entry which is preliminary data.</text>
</comment>
<gene>
    <name evidence="1" type="ORF">EVA_07446</name>
</gene>